<evidence type="ECO:0000256" key="6">
    <source>
        <dbReference type="ARBA" id="ARBA00023136"/>
    </source>
</evidence>
<dbReference type="GO" id="GO:0005783">
    <property type="term" value="C:endoplasmic reticulum"/>
    <property type="evidence" value="ECO:0007669"/>
    <property type="project" value="UniProtKB-SubCell"/>
</dbReference>
<keyword evidence="6" id="KW-0472">Membrane</keyword>
<dbReference type="PANTHER" id="PTHR48182:SF2">
    <property type="entry name" value="PROTEIN SERAC1"/>
    <property type="match status" value="1"/>
</dbReference>
<dbReference type="EMBL" id="JANEYF010000167">
    <property type="protein sequence ID" value="KAJ8971752.1"/>
    <property type="molecule type" value="Genomic_DNA"/>
</dbReference>
<organism evidence="7 8">
    <name type="scientific">Rhamnusium bicolor</name>
    <dbReference type="NCBI Taxonomy" id="1586634"/>
    <lineage>
        <taxon>Eukaryota</taxon>
        <taxon>Metazoa</taxon>
        <taxon>Ecdysozoa</taxon>
        <taxon>Arthropoda</taxon>
        <taxon>Hexapoda</taxon>
        <taxon>Insecta</taxon>
        <taxon>Pterygota</taxon>
        <taxon>Neoptera</taxon>
        <taxon>Endopterygota</taxon>
        <taxon>Coleoptera</taxon>
        <taxon>Polyphaga</taxon>
        <taxon>Cucujiformia</taxon>
        <taxon>Chrysomeloidea</taxon>
        <taxon>Cerambycidae</taxon>
        <taxon>Lepturinae</taxon>
        <taxon>Rhagiini</taxon>
        <taxon>Rhamnusium</taxon>
    </lineage>
</organism>
<evidence type="ECO:0000256" key="4">
    <source>
        <dbReference type="ARBA" id="ARBA00022824"/>
    </source>
</evidence>
<dbReference type="InterPro" id="IPR052374">
    <property type="entry name" value="SERAC1"/>
</dbReference>
<dbReference type="GO" id="GO:0005739">
    <property type="term" value="C:mitochondrion"/>
    <property type="evidence" value="ECO:0007669"/>
    <property type="project" value="UniProtKB-SubCell"/>
</dbReference>
<name>A0AAV8ZWY8_9CUCU</name>
<gene>
    <name evidence="7" type="ORF">NQ314_000569</name>
</gene>
<dbReference type="PANTHER" id="PTHR48182">
    <property type="entry name" value="PROTEIN SERAC1"/>
    <property type="match status" value="1"/>
</dbReference>
<protein>
    <recommendedName>
        <fullName evidence="9">Protein SERAC1</fullName>
    </recommendedName>
</protein>
<evidence type="ECO:0008006" key="9">
    <source>
        <dbReference type="Google" id="ProtNLM"/>
    </source>
</evidence>
<evidence type="ECO:0000313" key="7">
    <source>
        <dbReference type="EMBL" id="KAJ8971752.1"/>
    </source>
</evidence>
<dbReference type="Proteomes" id="UP001162156">
    <property type="component" value="Unassembled WGS sequence"/>
</dbReference>
<evidence type="ECO:0000256" key="2">
    <source>
        <dbReference type="ARBA" id="ARBA00004240"/>
    </source>
</evidence>
<keyword evidence="5" id="KW-0496">Mitochondrion</keyword>
<accession>A0AAV8ZWY8</accession>
<dbReference type="GO" id="GO:0016020">
    <property type="term" value="C:membrane"/>
    <property type="evidence" value="ECO:0007669"/>
    <property type="project" value="UniProtKB-SubCell"/>
</dbReference>
<dbReference type="AlphaFoldDB" id="A0AAV8ZWY8"/>
<dbReference type="InterPro" id="IPR029058">
    <property type="entry name" value="AB_hydrolase_fold"/>
</dbReference>
<reference evidence="7" key="1">
    <citation type="journal article" date="2023" name="Insect Mol. Biol.">
        <title>Genome sequencing provides insights into the evolution of gene families encoding plant cell wall-degrading enzymes in longhorned beetles.</title>
        <authorList>
            <person name="Shin N.R."/>
            <person name="Okamura Y."/>
            <person name="Kirsch R."/>
            <person name="Pauchet Y."/>
        </authorList>
    </citation>
    <scope>NUCLEOTIDE SEQUENCE</scope>
    <source>
        <strain evidence="7">RBIC_L_NR</strain>
    </source>
</reference>
<evidence type="ECO:0000313" key="8">
    <source>
        <dbReference type="Proteomes" id="UP001162156"/>
    </source>
</evidence>
<comment type="caution">
    <text evidence="7">The sequence shown here is derived from an EMBL/GenBank/DDBJ whole genome shotgun (WGS) entry which is preliminary data.</text>
</comment>
<keyword evidence="8" id="KW-1185">Reference proteome</keyword>
<comment type="subcellular location">
    <subcellularLocation>
        <location evidence="2">Endoplasmic reticulum</location>
    </subcellularLocation>
    <subcellularLocation>
        <location evidence="3">Membrane</location>
    </subcellularLocation>
    <subcellularLocation>
        <location evidence="1">Mitochondrion</location>
    </subcellularLocation>
</comment>
<evidence type="ECO:0000256" key="5">
    <source>
        <dbReference type="ARBA" id="ARBA00023128"/>
    </source>
</evidence>
<sequence>MDEVEDIMCDQCIISPEFNVQFDNKKSYLVVPATKLWLAIDLLARALLPSMASLYYTFLRNPQTVVHSVRHQFIPALAAFLANSISRSLASVQRISIPLTIRIIREDETGASITADEEEDLTPEKSVECLVLSEPEEEIEADVIFIHGLHGGIDKTWKQGTWRHNGHKLKHQTPIRRQSTGDLFVPPRQQSLKRTLSEIYSKIPNKIARQDGQIYLMPSEPEWKMEEATEEGDDYSSCWPQDWIPKDCPNVRVIALNYTTDVLWSPVWAKKRNRTDMVVRSQEMIEELVKLGVGKKPIVWVGHSKGGLFIKQIIVNADFTLPLLRRSVELLEIQRNCDFVLDLHKRFLEIVKNNDLNPEVFSFIETSFTLMSFIYLKIVAYDSADPNIGIKCDVPLDHREICKPAGRDCFLYRGLVKLINRCVERHK</sequence>
<proteinExistence type="predicted"/>
<evidence type="ECO:0000256" key="1">
    <source>
        <dbReference type="ARBA" id="ARBA00004173"/>
    </source>
</evidence>
<keyword evidence="4" id="KW-0256">Endoplasmic reticulum</keyword>
<evidence type="ECO:0000256" key="3">
    <source>
        <dbReference type="ARBA" id="ARBA00004370"/>
    </source>
</evidence>
<dbReference type="SUPFAM" id="SSF53474">
    <property type="entry name" value="alpha/beta-Hydrolases"/>
    <property type="match status" value="1"/>
</dbReference>